<dbReference type="PANTHER" id="PTHR13561">
    <property type="entry name" value="DNA REPLICATION REGULATOR DPB11-RELATED"/>
    <property type="match status" value="1"/>
</dbReference>
<feature type="region of interest" description="Disordered" evidence="2">
    <location>
        <begin position="591"/>
        <end position="670"/>
    </location>
</feature>
<feature type="domain" description="BRCT" evidence="3">
    <location>
        <begin position="413"/>
        <end position="461"/>
    </location>
</feature>
<feature type="domain" description="BRCT" evidence="3">
    <location>
        <begin position="62"/>
        <end position="135"/>
    </location>
</feature>
<feature type="region of interest" description="Disordered" evidence="2">
    <location>
        <begin position="269"/>
        <end position="294"/>
    </location>
</feature>
<feature type="domain" description="BRCT" evidence="3">
    <location>
        <begin position="469"/>
        <end position="561"/>
    </location>
</feature>
<reference evidence="4 5" key="1">
    <citation type="journal article" date="2010" name="Science">
        <title>Genome expansion and gene loss in powdery mildew fungi reveal tradeoffs in extreme parasitism.</title>
        <authorList>
            <person name="Spanu P.D."/>
            <person name="Abbott J.C."/>
            <person name="Amselem J."/>
            <person name="Burgis T.A."/>
            <person name="Soanes D.M."/>
            <person name="Stueber K."/>
            <person name="Ver Loren van Themaat E."/>
            <person name="Brown J.K.M."/>
            <person name="Butcher S.A."/>
            <person name="Gurr S.J."/>
            <person name="Lebrun M.-H."/>
            <person name="Ridout C.J."/>
            <person name="Schulze-Lefert P."/>
            <person name="Talbot N.J."/>
            <person name="Ahmadinejad N."/>
            <person name="Ametz C."/>
            <person name="Barton G.R."/>
            <person name="Benjdia M."/>
            <person name="Bidzinski P."/>
            <person name="Bindschedler L.V."/>
            <person name="Both M."/>
            <person name="Brewer M.T."/>
            <person name="Cadle-Davidson L."/>
            <person name="Cadle-Davidson M.M."/>
            <person name="Collemare J."/>
            <person name="Cramer R."/>
            <person name="Frenkel O."/>
            <person name="Godfrey D."/>
            <person name="Harriman J."/>
            <person name="Hoede C."/>
            <person name="King B.C."/>
            <person name="Klages S."/>
            <person name="Kleemann J."/>
            <person name="Knoll D."/>
            <person name="Koti P.S."/>
            <person name="Kreplak J."/>
            <person name="Lopez-Ruiz F.J."/>
            <person name="Lu X."/>
            <person name="Maekawa T."/>
            <person name="Mahanil S."/>
            <person name="Micali C."/>
            <person name="Milgroom M.G."/>
            <person name="Montana G."/>
            <person name="Noir S."/>
            <person name="O'Connell R.J."/>
            <person name="Oberhaensli S."/>
            <person name="Parlange F."/>
            <person name="Pedersen C."/>
            <person name="Quesneville H."/>
            <person name="Reinhardt R."/>
            <person name="Rott M."/>
            <person name="Sacristan S."/>
            <person name="Schmidt S.M."/>
            <person name="Schoen M."/>
            <person name="Skamnioti P."/>
            <person name="Sommer H."/>
            <person name="Stephens A."/>
            <person name="Takahara H."/>
            <person name="Thordal-Christensen H."/>
            <person name="Vigouroux M."/>
            <person name="Wessling R."/>
            <person name="Wicker T."/>
            <person name="Panstruga R."/>
        </authorList>
    </citation>
    <scope>NUCLEOTIDE SEQUENCE [LARGE SCALE GENOMIC DNA]</scope>
    <source>
        <strain evidence="4">DH14</strain>
    </source>
</reference>
<feature type="region of interest" description="Disordered" evidence="2">
    <location>
        <begin position="703"/>
        <end position="752"/>
    </location>
</feature>
<dbReference type="STRING" id="546991.N1J736"/>
<organism evidence="4 5">
    <name type="scientific">Blumeria graminis f. sp. hordei (strain DH14)</name>
    <name type="common">Barley powdery mildew</name>
    <name type="synonym">Oidium monilioides f. sp. hordei</name>
    <dbReference type="NCBI Taxonomy" id="546991"/>
    <lineage>
        <taxon>Eukaryota</taxon>
        <taxon>Fungi</taxon>
        <taxon>Dikarya</taxon>
        <taxon>Ascomycota</taxon>
        <taxon>Pezizomycotina</taxon>
        <taxon>Leotiomycetes</taxon>
        <taxon>Erysiphales</taxon>
        <taxon>Erysiphaceae</taxon>
        <taxon>Blumeria</taxon>
        <taxon>Blumeria hordei</taxon>
    </lineage>
</organism>
<sequence>MTSYNISLYAKTLDVLPQIGDVTRYVRRHQQNFNIHYISLQPTLNDSMNMLGQETSIEARVDSSAPLRKVVICCTSVPEEKRTAIASYAEEMGAIHQLDLTRDVTHLIVGNYETPKYRFVAKNRPDIIPMTTSWIEALRELWIADKEFDLMDIQRQYTLPTFHSLKFSMTGCDEPAERLEIAELVRANGATYDGDLTKSITHLISLRTEGAKYKAAKSWGLKIVSVEWLYQSLERGMILEESYFDPTMPLEKRGKGAWNRILNQESSARKKPRVENLISSESGKRKLRRAASSKLSSQQHKLWADISGSNTSFKGPSNLINRGPIQEINPKDIPVAQSKLQVPPHNKKTKHEDLTAKTGIFANCQFLLHQFPPSKMEILQNYLITNDAEILHVDAESTQLLKDTAHKPNFWRSFLIVPHDFPQEKIPKSLGSAQNFEIVTSWWVERCLHHKKFMEPLQHVIGRPFPLFPIPTIVANEITICSSAFSGIDLLHLTRAVELIGATYSDYMTPKASFLITSTINDVRKDKLNYALKWNIPIVKVEWLWDSIKAGTSLPIAVYTCLPRRVENPQPEAEKKCHAIHERTLTPLRSPVNAVSNPKIDIPKSSKLPSPPPLLNPITEHAVSNHKSVPNSEENSKSEADRVRERLVCSSRQDGAVNEKNETTSAPKDISLTAAPLERIFNYPTGGINNAISSLLAISKNTATNPSLESSDSRKRPRILGRVTSNNSNTSRATSVDSTVTHGNPVEWPTIPMNQSGTDRMGFLMNVDPTWASGPEQSQPPSTQLGYEDPDSVMARELVMARMRGDIIDVNKIRKLEKRETIQGLGESLILAPRSRKRIRSSGAN</sequence>
<dbReference type="GO" id="GO:0033314">
    <property type="term" value="P:mitotic DNA replication checkpoint signaling"/>
    <property type="evidence" value="ECO:0007669"/>
    <property type="project" value="TreeGrafter"/>
</dbReference>
<dbReference type="InParanoid" id="N1J736"/>
<dbReference type="CDD" id="cd17731">
    <property type="entry name" value="BRCT_TopBP1_rpt2_like"/>
    <property type="match status" value="1"/>
</dbReference>
<dbReference type="InterPro" id="IPR036420">
    <property type="entry name" value="BRCT_dom_sf"/>
</dbReference>
<dbReference type="AlphaFoldDB" id="N1J736"/>
<feature type="compositionally biased region" description="Basic and acidic residues" evidence="2">
    <location>
        <begin position="634"/>
        <end position="647"/>
    </location>
</feature>
<feature type="domain" description="BRCT" evidence="3">
    <location>
        <begin position="157"/>
        <end position="246"/>
    </location>
</feature>
<dbReference type="EMBL" id="CAUH01000950">
    <property type="protein sequence ID" value="CCU75074.1"/>
    <property type="molecule type" value="Genomic_DNA"/>
</dbReference>
<dbReference type="Gene3D" id="3.40.50.10190">
    <property type="entry name" value="BRCT domain"/>
    <property type="match status" value="4"/>
</dbReference>
<dbReference type="HOGENOM" id="CLU_009893_0_0_1"/>
<proteinExistence type="predicted"/>
<dbReference type="CDD" id="cd17723">
    <property type="entry name" value="BRCT_Rad4_rpt4"/>
    <property type="match status" value="1"/>
</dbReference>
<dbReference type="InterPro" id="IPR001357">
    <property type="entry name" value="BRCT_dom"/>
</dbReference>
<dbReference type="CDD" id="cd18433">
    <property type="entry name" value="BRCT_Rad4_rpt3"/>
    <property type="match status" value="1"/>
</dbReference>
<dbReference type="FunCoup" id="N1J736">
    <property type="interactions" value="28"/>
</dbReference>
<feature type="compositionally biased region" description="Low complexity" evidence="2">
    <location>
        <begin position="724"/>
        <end position="735"/>
    </location>
</feature>
<dbReference type="Pfam" id="PF12738">
    <property type="entry name" value="PTCB-BRCT"/>
    <property type="match status" value="3"/>
</dbReference>
<evidence type="ECO:0000313" key="4">
    <source>
        <dbReference type="EMBL" id="CCU75074.1"/>
    </source>
</evidence>
<dbReference type="InterPro" id="IPR059215">
    <property type="entry name" value="BRCT2_TopBP1-like"/>
</dbReference>
<keyword evidence="1" id="KW-0677">Repeat</keyword>
<evidence type="ECO:0000313" key="5">
    <source>
        <dbReference type="Proteomes" id="UP000015441"/>
    </source>
</evidence>
<accession>N1J736</accession>
<dbReference type="eggNOG" id="KOG1929">
    <property type="taxonomic scope" value="Eukaryota"/>
</dbReference>
<dbReference type="SMART" id="SM00292">
    <property type="entry name" value="BRCT"/>
    <property type="match status" value="4"/>
</dbReference>
<gene>
    <name evidence="4" type="ORF">BGHDH14_bgh04820</name>
</gene>
<feature type="compositionally biased region" description="Low complexity" evidence="2">
    <location>
        <begin position="598"/>
        <end position="608"/>
    </location>
</feature>
<dbReference type="PANTHER" id="PTHR13561:SF20">
    <property type="entry name" value="DNA TOPOISOMERASE 2-BINDING PROTEIN 1"/>
    <property type="match status" value="1"/>
</dbReference>
<dbReference type="Proteomes" id="UP000015441">
    <property type="component" value="Unassembled WGS sequence"/>
</dbReference>
<evidence type="ECO:0000256" key="2">
    <source>
        <dbReference type="SAM" id="MobiDB-lite"/>
    </source>
</evidence>
<name>N1J736_BLUG1</name>
<dbReference type="OrthoDB" id="251770at2759"/>
<dbReference type="GO" id="GO:0007095">
    <property type="term" value="P:mitotic G2 DNA damage checkpoint signaling"/>
    <property type="evidence" value="ECO:0007669"/>
    <property type="project" value="TreeGrafter"/>
</dbReference>
<evidence type="ECO:0000259" key="3">
    <source>
        <dbReference type="PROSITE" id="PS50172"/>
    </source>
</evidence>
<evidence type="ECO:0000256" key="1">
    <source>
        <dbReference type="ARBA" id="ARBA00022737"/>
    </source>
</evidence>
<dbReference type="SUPFAM" id="SSF52113">
    <property type="entry name" value="BRCT domain"/>
    <property type="match status" value="4"/>
</dbReference>
<dbReference type="PROSITE" id="PS50172">
    <property type="entry name" value="BRCT"/>
    <property type="match status" value="4"/>
</dbReference>
<comment type="caution">
    <text evidence="4">The sequence shown here is derived from an EMBL/GenBank/DDBJ whole genome shotgun (WGS) entry which is preliminary data.</text>
</comment>
<dbReference type="GO" id="GO:0006270">
    <property type="term" value="P:DNA replication initiation"/>
    <property type="evidence" value="ECO:0007669"/>
    <property type="project" value="TreeGrafter"/>
</dbReference>
<protein>
    <submittedName>
        <fullName evidence="4">BRCT domain-containing protein</fullName>
    </submittedName>
</protein>
<keyword evidence="5" id="KW-1185">Reference proteome</keyword>